<proteinExistence type="predicted"/>
<evidence type="ECO:0000313" key="2">
    <source>
        <dbReference type="Proteomes" id="UP000053480"/>
    </source>
</evidence>
<sequence>MTLSPFNLVFFFPTPLPTLYNFISVFPNICYGRTAGEVCKVLEEYAEYLKNNGKPIIDAPLTPEEILSEALRIRAKSKVKAEHGWIYVDLNDGIAEHWAHIEGEVIIKLDKLYRQLKMEIKDAMDSEKVLKDADLFHIY</sequence>
<reference evidence="1" key="1">
    <citation type="submission" date="2024-07" db="EMBL/GenBank/DDBJ databases">
        <title>Metagenome and Metagenome-Assembled Genomes of Archaea from a hot spring from the geothermal field of Los Azufres, Mexico.</title>
        <authorList>
            <person name="Marin-Paredes R."/>
            <person name="Martinez-Romero E."/>
            <person name="Servin-Garciduenas L.E."/>
        </authorList>
    </citation>
    <scope>NUCLEOTIDE SEQUENCE</scope>
    <source>
        <strain evidence="1">AZ1-454</strain>
    </source>
</reference>
<name>A0ACC6TNB4_9CREN</name>
<protein>
    <submittedName>
        <fullName evidence="1">Uncharacterized protein</fullName>
    </submittedName>
</protein>
<organism evidence="1 2">
    <name type="scientific">Candidatus Aramenus sulfurataquae</name>
    <dbReference type="NCBI Taxonomy" id="1326980"/>
    <lineage>
        <taxon>Archaea</taxon>
        <taxon>Thermoproteota</taxon>
        <taxon>Thermoprotei</taxon>
        <taxon>Sulfolobales</taxon>
        <taxon>Sulfolobaceae</taxon>
        <taxon>Candidatus Aramenus</taxon>
    </lineage>
</organism>
<evidence type="ECO:0000313" key="1">
    <source>
        <dbReference type="EMBL" id="MEW9491370.1"/>
    </source>
</evidence>
<dbReference type="Proteomes" id="UP000053480">
    <property type="component" value="Unassembled WGS sequence"/>
</dbReference>
<accession>A0ACC6TNB4</accession>
<gene>
    <name evidence="1" type="ORF">TQ35_0004095</name>
</gene>
<dbReference type="EMBL" id="JZWS03000004">
    <property type="protein sequence ID" value="MEW9491370.1"/>
    <property type="molecule type" value="Genomic_DNA"/>
</dbReference>
<comment type="caution">
    <text evidence="1">The sequence shown here is derived from an EMBL/GenBank/DDBJ whole genome shotgun (WGS) entry which is preliminary data.</text>
</comment>